<evidence type="ECO:0000256" key="6">
    <source>
        <dbReference type="ARBA" id="ARBA00023136"/>
    </source>
</evidence>
<comment type="subcellular location">
    <subcellularLocation>
        <location evidence="1">Cell membrane</location>
        <topology evidence="1">Multi-pass membrane protein</topology>
    </subcellularLocation>
</comment>
<evidence type="ECO:0000256" key="4">
    <source>
        <dbReference type="ARBA" id="ARBA00022692"/>
    </source>
</evidence>
<evidence type="ECO:0000313" key="9">
    <source>
        <dbReference type="Proteomes" id="UP000285530"/>
    </source>
</evidence>
<dbReference type="PANTHER" id="PTHR43141:SF4">
    <property type="entry name" value="CYTOCHROME BD2 SUBUNIT II"/>
    <property type="match status" value="1"/>
</dbReference>
<dbReference type="PIRSF" id="PIRSF000267">
    <property type="entry name" value="Cyt_oxidse_sub2"/>
    <property type="match status" value="1"/>
</dbReference>
<evidence type="ECO:0000256" key="1">
    <source>
        <dbReference type="ARBA" id="ARBA00004651"/>
    </source>
</evidence>
<keyword evidence="3" id="KW-1003">Cell membrane</keyword>
<comment type="caution">
    <text evidence="8">The sequence shown here is derived from an EMBL/GenBank/DDBJ whole genome shotgun (WGS) entry which is preliminary data.</text>
</comment>
<feature type="transmembrane region" description="Helical" evidence="7">
    <location>
        <begin position="122"/>
        <end position="146"/>
    </location>
</feature>
<keyword evidence="9" id="KW-1185">Reference proteome</keyword>
<reference evidence="8 9" key="1">
    <citation type="submission" date="2018-09" db="EMBL/GenBank/DDBJ databases">
        <title>Paracoccus onubensis nov. sp. a moderate halophilic bacterium isolated from Gruta de las Maravillas (Aracena, Spain).</title>
        <authorList>
            <person name="Jurado V."/>
            <person name="Gutierrez-Patricio S."/>
            <person name="Gonzalez-Pimentel J.L."/>
            <person name="Laiz L."/>
            <person name="Saiz-Jimenez C."/>
        </authorList>
    </citation>
    <scope>NUCLEOTIDE SEQUENCE [LARGE SCALE GENOMIC DNA]</scope>
    <source>
        <strain evidence="8 9">DSM 19484</strain>
    </source>
</reference>
<feature type="transmembrane region" description="Helical" evidence="7">
    <location>
        <begin position="200"/>
        <end position="220"/>
    </location>
</feature>
<dbReference type="RefSeq" id="WP_119887395.1">
    <property type="nucleotide sequence ID" value="NZ_CP067169.1"/>
</dbReference>
<evidence type="ECO:0000256" key="5">
    <source>
        <dbReference type="ARBA" id="ARBA00022989"/>
    </source>
</evidence>
<dbReference type="GO" id="GO:0009055">
    <property type="term" value="F:electron transfer activity"/>
    <property type="evidence" value="ECO:0007669"/>
    <property type="project" value="TreeGrafter"/>
</dbReference>
<dbReference type="OrthoDB" id="9776710at2"/>
<organism evidence="8 9">
    <name type="scientific">Paracoccus aestuarii</name>
    <dbReference type="NCBI Taxonomy" id="453842"/>
    <lineage>
        <taxon>Bacteria</taxon>
        <taxon>Pseudomonadati</taxon>
        <taxon>Pseudomonadota</taxon>
        <taxon>Alphaproteobacteria</taxon>
        <taxon>Rhodobacterales</taxon>
        <taxon>Paracoccaceae</taxon>
        <taxon>Paracoccus</taxon>
    </lineage>
</organism>
<dbReference type="GO" id="GO:0070069">
    <property type="term" value="C:cytochrome complex"/>
    <property type="evidence" value="ECO:0007669"/>
    <property type="project" value="TreeGrafter"/>
</dbReference>
<evidence type="ECO:0000313" key="8">
    <source>
        <dbReference type="EMBL" id="RJK98804.1"/>
    </source>
</evidence>
<dbReference type="InterPro" id="IPR003317">
    <property type="entry name" value="Cyt-d_oxidase_su2"/>
</dbReference>
<feature type="transmembrane region" description="Helical" evidence="7">
    <location>
        <begin position="232"/>
        <end position="253"/>
    </location>
</feature>
<dbReference type="GO" id="GO:0005886">
    <property type="term" value="C:plasma membrane"/>
    <property type="evidence" value="ECO:0007669"/>
    <property type="project" value="UniProtKB-SubCell"/>
</dbReference>
<name>A0A418ZR61_9RHOB</name>
<proteinExistence type="inferred from homology"/>
<dbReference type="Proteomes" id="UP000285530">
    <property type="component" value="Unassembled WGS sequence"/>
</dbReference>
<keyword evidence="4 7" id="KW-0812">Transmembrane</keyword>
<sequence>MPIADGVSFDLTVIWAFIIAFAVLVYVVLDGFDLGLGMLFAVEPEGHDRDVMMNSVAPVWDGNETWLVLGGGGLFAAFPLAYALILPALYVPIIVMLLALIFRGVAFEFRWKTKRWRPVWDLAFIGGSTMAAVAQGVALGGLLQGIDIDKAARSYSGGWWDWLTPFTLMVGLAVAVGYMLLGATWLVMKTEGRLQERMRGRAWLLGLATVAFMGVVSLWTPFLQDGYYSRWFGGWNIVLAAGVAAMVGLLALGMFRTLMVRHHDYWPFLCALGMFVLGFAGLGYSMYPYIVPVEVTIWEAAAPENSQIFMLVGAAVLIPIILSYTAYSYWVFRGKIDPNEGYH</sequence>
<dbReference type="EMBL" id="QZEV01000107">
    <property type="protein sequence ID" value="RJK98804.1"/>
    <property type="molecule type" value="Genomic_DNA"/>
</dbReference>
<comment type="similarity">
    <text evidence="2">Belongs to the cytochrome ubiquinol oxidase subunit 2 family.</text>
</comment>
<gene>
    <name evidence="8" type="primary">cydB</name>
    <name evidence="8" type="ORF">D3P06_15410</name>
</gene>
<keyword evidence="6 7" id="KW-0472">Membrane</keyword>
<dbReference type="NCBIfam" id="TIGR00203">
    <property type="entry name" value="cydB"/>
    <property type="match status" value="1"/>
</dbReference>
<dbReference type="GO" id="GO:0016682">
    <property type="term" value="F:oxidoreductase activity, acting on diphenols and related substances as donors, oxygen as acceptor"/>
    <property type="evidence" value="ECO:0007669"/>
    <property type="project" value="TreeGrafter"/>
</dbReference>
<protein>
    <submittedName>
        <fullName evidence="8">Cytochrome d ubiquinol oxidase subunit II</fullName>
    </submittedName>
</protein>
<dbReference type="Pfam" id="PF02322">
    <property type="entry name" value="Cyt_bd_oxida_II"/>
    <property type="match status" value="1"/>
</dbReference>
<evidence type="ECO:0000256" key="3">
    <source>
        <dbReference type="ARBA" id="ARBA00022475"/>
    </source>
</evidence>
<feature type="transmembrane region" description="Helical" evidence="7">
    <location>
        <begin position="307"/>
        <end position="327"/>
    </location>
</feature>
<feature type="transmembrane region" description="Helical" evidence="7">
    <location>
        <begin position="265"/>
        <end position="287"/>
    </location>
</feature>
<dbReference type="AlphaFoldDB" id="A0A418ZR61"/>
<dbReference type="GO" id="GO:0019646">
    <property type="term" value="P:aerobic electron transport chain"/>
    <property type="evidence" value="ECO:0007669"/>
    <property type="project" value="TreeGrafter"/>
</dbReference>
<feature type="transmembrane region" description="Helical" evidence="7">
    <location>
        <begin position="7"/>
        <end position="29"/>
    </location>
</feature>
<feature type="transmembrane region" description="Helical" evidence="7">
    <location>
        <begin position="80"/>
        <end position="102"/>
    </location>
</feature>
<evidence type="ECO:0000256" key="7">
    <source>
        <dbReference type="SAM" id="Phobius"/>
    </source>
</evidence>
<keyword evidence="5 7" id="KW-1133">Transmembrane helix</keyword>
<feature type="transmembrane region" description="Helical" evidence="7">
    <location>
        <begin position="166"/>
        <end position="188"/>
    </location>
</feature>
<accession>A0A418ZR61</accession>
<evidence type="ECO:0000256" key="2">
    <source>
        <dbReference type="ARBA" id="ARBA00007543"/>
    </source>
</evidence>
<dbReference type="PANTHER" id="PTHR43141">
    <property type="entry name" value="CYTOCHROME BD2 SUBUNIT II"/>
    <property type="match status" value="1"/>
</dbReference>